<keyword evidence="4" id="KW-1185">Reference proteome</keyword>
<organism evidence="3 4">
    <name type="scientific">Stephania japonica</name>
    <dbReference type="NCBI Taxonomy" id="461633"/>
    <lineage>
        <taxon>Eukaryota</taxon>
        <taxon>Viridiplantae</taxon>
        <taxon>Streptophyta</taxon>
        <taxon>Embryophyta</taxon>
        <taxon>Tracheophyta</taxon>
        <taxon>Spermatophyta</taxon>
        <taxon>Magnoliopsida</taxon>
        <taxon>Ranunculales</taxon>
        <taxon>Menispermaceae</taxon>
        <taxon>Menispermoideae</taxon>
        <taxon>Cissampelideae</taxon>
        <taxon>Stephania</taxon>
    </lineage>
</organism>
<dbReference type="InterPro" id="IPR009060">
    <property type="entry name" value="UBA-like_sf"/>
</dbReference>
<dbReference type="PROSITE" id="PS51140">
    <property type="entry name" value="CUE"/>
    <property type="match status" value="1"/>
</dbReference>
<keyword evidence="1" id="KW-0175">Coiled coil</keyword>
<reference evidence="3 4" key="1">
    <citation type="submission" date="2024-01" db="EMBL/GenBank/DDBJ databases">
        <title>Genome assemblies of Stephania.</title>
        <authorList>
            <person name="Yang L."/>
        </authorList>
    </citation>
    <scope>NUCLEOTIDE SEQUENCE [LARGE SCALE GENOMIC DNA]</scope>
    <source>
        <strain evidence="3">QJT</strain>
        <tissue evidence="3">Leaf</tissue>
    </source>
</reference>
<proteinExistence type="predicted"/>
<comment type="caution">
    <text evidence="3">The sequence shown here is derived from an EMBL/GenBank/DDBJ whole genome shotgun (WGS) entry which is preliminary data.</text>
</comment>
<sequence>MSAILCRKRSFFEDLPTSPPILKRSRCSPIRISPPRFNAANVFSPRASSPSSQSADQSHTASLLPHLQSLFPNTDKELLWRALEECGDDMDSSIKRLNELCVASAEENLRSSVAKEEISLQVTGGVSPQDLSSADFSPQKGSDWVELFVKEMINASSLDDARTRASRVLEFLEKSIRDHVGAEIVENTQKENMILKGQMEVVLRENTILKRAVAIQHERQKDYDEKNVEREQLKQLLAQCQEQLRKLEVNNYALTMHLKQSQQNSSIPGRFHPDIF</sequence>
<dbReference type="GO" id="GO:0043130">
    <property type="term" value="F:ubiquitin binding"/>
    <property type="evidence" value="ECO:0007669"/>
    <property type="project" value="InterPro"/>
</dbReference>
<dbReference type="CDD" id="cd14279">
    <property type="entry name" value="CUE"/>
    <property type="match status" value="1"/>
</dbReference>
<evidence type="ECO:0000256" key="1">
    <source>
        <dbReference type="SAM" id="Coils"/>
    </source>
</evidence>
<name>A0AAP0P750_9MAGN</name>
<evidence type="ECO:0000313" key="3">
    <source>
        <dbReference type="EMBL" id="KAK9130645.1"/>
    </source>
</evidence>
<dbReference type="AlphaFoldDB" id="A0AAP0P750"/>
<dbReference type="InterPro" id="IPR003892">
    <property type="entry name" value="CUE"/>
</dbReference>
<gene>
    <name evidence="3" type="ORF">Sjap_011132</name>
</gene>
<dbReference type="EMBL" id="JBBNAE010000004">
    <property type="protein sequence ID" value="KAK9130645.1"/>
    <property type="molecule type" value="Genomic_DNA"/>
</dbReference>
<dbReference type="PANTHER" id="PTHR31245">
    <property type="entry name" value="UBIQUITIN SYSTEM COMPONENT CUE PROTEIN"/>
    <property type="match status" value="1"/>
</dbReference>
<evidence type="ECO:0000259" key="2">
    <source>
        <dbReference type="PROSITE" id="PS51140"/>
    </source>
</evidence>
<dbReference type="SUPFAM" id="SSF46934">
    <property type="entry name" value="UBA-like"/>
    <property type="match status" value="1"/>
</dbReference>
<feature type="coiled-coil region" evidence="1">
    <location>
        <begin position="223"/>
        <end position="250"/>
    </location>
</feature>
<protein>
    <recommendedName>
        <fullName evidence="2">CUE domain-containing protein</fullName>
    </recommendedName>
</protein>
<feature type="domain" description="CUE" evidence="2">
    <location>
        <begin position="59"/>
        <end position="102"/>
    </location>
</feature>
<accession>A0AAP0P750</accession>
<dbReference type="PANTHER" id="PTHR31245:SF1">
    <property type="entry name" value="UBIQUITIN SYSTEM COMPONENT CUE PROTEIN"/>
    <property type="match status" value="1"/>
</dbReference>
<evidence type="ECO:0000313" key="4">
    <source>
        <dbReference type="Proteomes" id="UP001417504"/>
    </source>
</evidence>
<dbReference type="Proteomes" id="UP001417504">
    <property type="component" value="Unassembled WGS sequence"/>
</dbReference>